<dbReference type="EMBL" id="SPUM01000144">
    <property type="protein sequence ID" value="TFW27960.1"/>
    <property type="molecule type" value="Genomic_DNA"/>
</dbReference>
<dbReference type="Proteomes" id="UP000297258">
    <property type="component" value="Unassembled WGS sequence"/>
</dbReference>
<dbReference type="RefSeq" id="WP_135191906.1">
    <property type="nucleotide sequence ID" value="NZ_SPUM01000144.1"/>
</dbReference>
<protein>
    <submittedName>
        <fullName evidence="1">Uncharacterized protein</fullName>
    </submittedName>
</protein>
<organism evidence="1 2">
    <name type="scientific">Massilia horti</name>
    <dbReference type="NCBI Taxonomy" id="2562153"/>
    <lineage>
        <taxon>Bacteria</taxon>
        <taxon>Pseudomonadati</taxon>
        <taxon>Pseudomonadota</taxon>
        <taxon>Betaproteobacteria</taxon>
        <taxon>Burkholderiales</taxon>
        <taxon>Oxalobacteraceae</taxon>
        <taxon>Telluria group</taxon>
        <taxon>Massilia</taxon>
    </lineage>
</organism>
<name>A0A4Y9SMU1_9BURK</name>
<dbReference type="AlphaFoldDB" id="A0A4Y9SMU1"/>
<comment type="caution">
    <text evidence="1">The sequence shown here is derived from an EMBL/GenBank/DDBJ whole genome shotgun (WGS) entry which is preliminary data.</text>
</comment>
<reference evidence="1 2" key="1">
    <citation type="submission" date="2019-03" db="EMBL/GenBank/DDBJ databases">
        <title>Draft genome of Massilia hortus sp. nov., a novel bacterial species of the Oxalobacteraceae family.</title>
        <authorList>
            <person name="Peta V."/>
            <person name="Raths R."/>
            <person name="Bucking H."/>
        </authorList>
    </citation>
    <scope>NUCLEOTIDE SEQUENCE [LARGE SCALE GENOMIC DNA]</scope>
    <source>
        <strain evidence="1 2">ONC3</strain>
    </source>
</reference>
<accession>A0A4Y9SMU1</accession>
<evidence type="ECO:0000313" key="1">
    <source>
        <dbReference type="EMBL" id="TFW27960.1"/>
    </source>
</evidence>
<gene>
    <name evidence="1" type="ORF">E4O92_22630</name>
</gene>
<proteinExistence type="predicted"/>
<evidence type="ECO:0000313" key="2">
    <source>
        <dbReference type="Proteomes" id="UP000297258"/>
    </source>
</evidence>
<sequence>MQERVPPRGWIERRSTERRCAADIPLRILGAALCVYGNPTSPTYEQRGLWLALSLRVLTKPNRSRASHSRRAAPSK</sequence>
<keyword evidence="2" id="KW-1185">Reference proteome</keyword>